<feature type="region of interest" description="Disordered" evidence="1">
    <location>
        <begin position="1"/>
        <end position="111"/>
    </location>
</feature>
<evidence type="ECO:0000313" key="2">
    <source>
        <dbReference type="EMBL" id="KAJ8380318.1"/>
    </source>
</evidence>
<sequence length="178" mass="19009">MMMKRRKLSIAIAPDVPAAAEPGAGQNRHHGDRLAPSPHGGGPDQRQPDDPLRSSPAPLRPRPIAQHRALQPHTFEGPALALGESRDQLHVGGAGMGHRPGAGVQGPADPPLILKSLVNERVGHSHGPELKQTCGERSAFLFRRAASNPRLFRSRDSGCAPNPAGTRGASRGLRRFRE</sequence>
<evidence type="ECO:0000313" key="3">
    <source>
        <dbReference type="Proteomes" id="UP001152622"/>
    </source>
</evidence>
<accession>A0A9Q1GAZ6</accession>
<reference evidence="2" key="1">
    <citation type="journal article" date="2023" name="Science">
        <title>Genome structures resolve the early diversification of teleost fishes.</title>
        <authorList>
            <person name="Parey E."/>
            <person name="Louis A."/>
            <person name="Montfort J."/>
            <person name="Bouchez O."/>
            <person name="Roques C."/>
            <person name="Iampietro C."/>
            <person name="Lluch J."/>
            <person name="Castinel A."/>
            <person name="Donnadieu C."/>
            <person name="Desvignes T."/>
            <person name="Floi Bucao C."/>
            <person name="Jouanno E."/>
            <person name="Wen M."/>
            <person name="Mejri S."/>
            <person name="Dirks R."/>
            <person name="Jansen H."/>
            <person name="Henkel C."/>
            <person name="Chen W.J."/>
            <person name="Zahm M."/>
            <person name="Cabau C."/>
            <person name="Klopp C."/>
            <person name="Thompson A.W."/>
            <person name="Robinson-Rechavi M."/>
            <person name="Braasch I."/>
            <person name="Lecointre G."/>
            <person name="Bobe J."/>
            <person name="Postlethwait J.H."/>
            <person name="Berthelot C."/>
            <person name="Roest Crollius H."/>
            <person name="Guiguen Y."/>
        </authorList>
    </citation>
    <scope>NUCLEOTIDE SEQUENCE</scope>
    <source>
        <strain evidence="2">WJC10195</strain>
    </source>
</reference>
<comment type="caution">
    <text evidence="2">The sequence shown here is derived from an EMBL/GenBank/DDBJ whole genome shotgun (WGS) entry which is preliminary data.</text>
</comment>
<feature type="region of interest" description="Disordered" evidence="1">
    <location>
        <begin position="152"/>
        <end position="178"/>
    </location>
</feature>
<organism evidence="2 3">
    <name type="scientific">Synaphobranchus kaupii</name>
    <name type="common">Kaup's arrowtooth eel</name>
    <dbReference type="NCBI Taxonomy" id="118154"/>
    <lineage>
        <taxon>Eukaryota</taxon>
        <taxon>Metazoa</taxon>
        <taxon>Chordata</taxon>
        <taxon>Craniata</taxon>
        <taxon>Vertebrata</taxon>
        <taxon>Euteleostomi</taxon>
        <taxon>Actinopterygii</taxon>
        <taxon>Neopterygii</taxon>
        <taxon>Teleostei</taxon>
        <taxon>Anguilliformes</taxon>
        <taxon>Synaphobranchidae</taxon>
        <taxon>Synaphobranchus</taxon>
    </lineage>
</organism>
<dbReference type="Proteomes" id="UP001152622">
    <property type="component" value="Chromosome 1"/>
</dbReference>
<name>A0A9Q1GAZ6_SYNKA</name>
<evidence type="ECO:0000256" key="1">
    <source>
        <dbReference type="SAM" id="MobiDB-lite"/>
    </source>
</evidence>
<protein>
    <submittedName>
        <fullName evidence="2">Uncharacterized protein</fullName>
    </submittedName>
</protein>
<dbReference type="EMBL" id="JAINUF010000001">
    <property type="protein sequence ID" value="KAJ8380318.1"/>
    <property type="molecule type" value="Genomic_DNA"/>
</dbReference>
<proteinExistence type="predicted"/>
<keyword evidence="3" id="KW-1185">Reference proteome</keyword>
<feature type="compositionally biased region" description="Gly residues" evidence="1">
    <location>
        <begin position="92"/>
        <end position="104"/>
    </location>
</feature>
<gene>
    <name evidence="2" type="ORF">SKAU_G00010960</name>
</gene>
<dbReference type="AlphaFoldDB" id="A0A9Q1GAZ6"/>